<protein>
    <recommendedName>
        <fullName evidence="9">Polysaccharide biosynthesis protein C-terminal domain-containing protein</fullName>
    </recommendedName>
</protein>
<dbReference type="GO" id="GO:0005886">
    <property type="term" value="C:plasma membrane"/>
    <property type="evidence" value="ECO:0007669"/>
    <property type="project" value="UniProtKB-SubCell"/>
</dbReference>
<evidence type="ECO:0008006" key="9">
    <source>
        <dbReference type="Google" id="ProtNLM"/>
    </source>
</evidence>
<comment type="subcellular location">
    <subcellularLocation>
        <location evidence="1">Cell membrane</location>
        <topology evidence="1">Multi-pass membrane protein</topology>
    </subcellularLocation>
</comment>
<feature type="transmembrane region" description="Helical" evidence="6">
    <location>
        <begin position="79"/>
        <end position="100"/>
    </location>
</feature>
<dbReference type="PANTHER" id="PTHR30250:SF11">
    <property type="entry name" value="O-ANTIGEN TRANSPORTER-RELATED"/>
    <property type="match status" value="1"/>
</dbReference>
<feature type="transmembrane region" description="Helical" evidence="6">
    <location>
        <begin position="344"/>
        <end position="366"/>
    </location>
</feature>
<feature type="transmembrane region" description="Helical" evidence="6">
    <location>
        <begin position="372"/>
        <end position="391"/>
    </location>
</feature>
<dbReference type="Pfam" id="PF01943">
    <property type="entry name" value="Polysacc_synt"/>
    <property type="match status" value="1"/>
</dbReference>
<accession>A0A2S7V7V9</accession>
<feature type="transmembrane region" description="Helical" evidence="6">
    <location>
        <begin position="241"/>
        <end position="259"/>
    </location>
</feature>
<dbReference type="InterPro" id="IPR002797">
    <property type="entry name" value="Polysacc_synth"/>
</dbReference>
<feature type="transmembrane region" description="Helical" evidence="6">
    <location>
        <begin position="203"/>
        <end position="221"/>
    </location>
</feature>
<feature type="transmembrane region" description="Helical" evidence="6">
    <location>
        <begin position="164"/>
        <end position="183"/>
    </location>
</feature>
<evidence type="ECO:0000313" key="7">
    <source>
        <dbReference type="EMBL" id="PQJ58179.1"/>
    </source>
</evidence>
<keyword evidence="4 6" id="KW-1133">Transmembrane helix</keyword>
<feature type="transmembrane region" description="Helical" evidence="6">
    <location>
        <begin position="7"/>
        <end position="29"/>
    </location>
</feature>
<name>A0A2S7V7V9_9VIBR</name>
<dbReference type="RefSeq" id="WP_105025711.1">
    <property type="nucleotide sequence ID" value="NZ_MSCI01000003.1"/>
</dbReference>
<evidence type="ECO:0000256" key="6">
    <source>
        <dbReference type="SAM" id="Phobius"/>
    </source>
</evidence>
<dbReference type="EMBL" id="MSCI01000003">
    <property type="protein sequence ID" value="PQJ58179.1"/>
    <property type="molecule type" value="Genomic_DNA"/>
</dbReference>
<dbReference type="Proteomes" id="UP000238707">
    <property type="component" value="Unassembled WGS sequence"/>
</dbReference>
<comment type="caution">
    <text evidence="7">The sequence shown here is derived from an EMBL/GenBank/DDBJ whole genome shotgun (WGS) entry which is preliminary data.</text>
</comment>
<feature type="transmembrane region" description="Helical" evidence="6">
    <location>
        <begin position="403"/>
        <end position="423"/>
    </location>
</feature>
<evidence type="ECO:0000256" key="1">
    <source>
        <dbReference type="ARBA" id="ARBA00004651"/>
    </source>
</evidence>
<feature type="transmembrane region" description="Helical" evidence="6">
    <location>
        <begin position="435"/>
        <end position="456"/>
    </location>
</feature>
<feature type="transmembrane region" description="Helical" evidence="6">
    <location>
        <begin position="141"/>
        <end position="158"/>
    </location>
</feature>
<evidence type="ECO:0000256" key="4">
    <source>
        <dbReference type="ARBA" id="ARBA00022989"/>
    </source>
</evidence>
<dbReference type="PANTHER" id="PTHR30250">
    <property type="entry name" value="PST FAMILY PREDICTED COLANIC ACID TRANSPORTER"/>
    <property type="match status" value="1"/>
</dbReference>
<gene>
    <name evidence="7" type="ORF">BTO10_20910</name>
</gene>
<dbReference type="AlphaFoldDB" id="A0A2S7V7V9"/>
<keyword evidence="2" id="KW-1003">Cell membrane</keyword>
<evidence type="ECO:0000256" key="3">
    <source>
        <dbReference type="ARBA" id="ARBA00022692"/>
    </source>
</evidence>
<keyword evidence="3 6" id="KW-0812">Transmembrane</keyword>
<feature type="transmembrane region" description="Helical" evidence="6">
    <location>
        <begin position="312"/>
        <end position="332"/>
    </location>
</feature>
<sequence length="465" mass="52194">MLKKINNILFGFVSSIVGSVLLLILTVYITRTVTVEAYGEAKYALNVASIALVLFMMGRENILVLSYQREGKKIILEEVFLTISFLFFLSILISCVFVNLEVDYTYYLGLLMVPLWGAFNISNAALRAVNKVNESFFISNVIQRILRFTIVIGCVFLYPNAIGILLGYVVSQLVLVIISLYVIRSNITSENNEISPKRYFNKVSESIIFGLTALTSVLMIHLDSIMLGQLSDVRNVALYDIAYSLSIFTFYPLLALIKSTETNALELSKPEVFAKYNKNVSISVLLSSLVSIFFIVYGKHILFIFGNEYVDIYYAMLILTCGFTIITAFGVPTEYLLWNKKRKTVILISSIAIGLNAILNIVLIPIVGGEGAAIASISSLVFLKLSSSYIVKSKFKVALGLPLLKVLTYLITFLACYKLSEIISLKEFVIYKDIVFKLPIISCIIIVTILFNMKLIRELINEYKR</sequence>
<proteinExistence type="predicted"/>
<evidence type="ECO:0000313" key="8">
    <source>
        <dbReference type="Proteomes" id="UP000238707"/>
    </source>
</evidence>
<organism evidence="7 8">
    <name type="scientific">Vibrio chagasii</name>
    <dbReference type="NCBI Taxonomy" id="170679"/>
    <lineage>
        <taxon>Bacteria</taxon>
        <taxon>Pseudomonadati</taxon>
        <taxon>Pseudomonadota</taxon>
        <taxon>Gammaproteobacteria</taxon>
        <taxon>Vibrionales</taxon>
        <taxon>Vibrionaceae</taxon>
        <taxon>Vibrio</taxon>
    </lineage>
</organism>
<evidence type="ECO:0000256" key="2">
    <source>
        <dbReference type="ARBA" id="ARBA00022475"/>
    </source>
</evidence>
<evidence type="ECO:0000256" key="5">
    <source>
        <dbReference type="ARBA" id="ARBA00023136"/>
    </source>
</evidence>
<keyword evidence="8" id="KW-1185">Reference proteome</keyword>
<reference evidence="7 8" key="1">
    <citation type="submission" date="2016-12" db="EMBL/GenBank/DDBJ databases">
        <title>Diversity of luminous bacteria.</title>
        <authorList>
            <person name="Yoshizawa S."/>
            <person name="Kogure K."/>
        </authorList>
    </citation>
    <scope>NUCLEOTIDE SEQUENCE [LARGE SCALE GENOMIC DNA]</scope>
    <source>
        <strain evidence="7 8">LC2-408</strain>
    </source>
</reference>
<feature type="transmembrane region" description="Helical" evidence="6">
    <location>
        <begin position="41"/>
        <end position="58"/>
    </location>
</feature>
<keyword evidence="5 6" id="KW-0472">Membrane</keyword>
<dbReference type="InterPro" id="IPR050833">
    <property type="entry name" value="Poly_Biosynth_Transport"/>
</dbReference>
<feature type="transmembrane region" description="Helical" evidence="6">
    <location>
        <begin position="106"/>
        <end position="129"/>
    </location>
</feature>
<feature type="transmembrane region" description="Helical" evidence="6">
    <location>
        <begin position="280"/>
        <end position="306"/>
    </location>
</feature>